<dbReference type="Gene3D" id="3.30.70.560">
    <property type="entry name" value="7,8-Dihydro-6-hydroxymethylpterin-pyrophosphokinase HPPK"/>
    <property type="match status" value="1"/>
</dbReference>
<dbReference type="PANTHER" id="PTHR43071:SF1">
    <property type="entry name" value="2-AMINO-4-HYDROXY-6-HYDROXYMETHYLDIHYDROPTERIDINE PYROPHOSPHOKINASE"/>
    <property type="match status" value="1"/>
</dbReference>
<dbReference type="GO" id="GO:0005524">
    <property type="term" value="F:ATP binding"/>
    <property type="evidence" value="ECO:0007669"/>
    <property type="project" value="UniProtKB-KW"/>
</dbReference>
<dbReference type="Pfam" id="PF01288">
    <property type="entry name" value="HPPK"/>
    <property type="match status" value="1"/>
</dbReference>
<evidence type="ECO:0000256" key="8">
    <source>
        <dbReference type="ARBA" id="ARBA00022840"/>
    </source>
</evidence>
<reference evidence="14" key="2">
    <citation type="submission" date="2021-04" db="EMBL/GenBank/DDBJ databases">
        <authorList>
            <person name="Gilroy R."/>
        </authorList>
    </citation>
    <scope>NUCLEOTIDE SEQUENCE</scope>
    <source>
        <strain evidence="14">1193</strain>
    </source>
</reference>
<dbReference type="GO" id="GO:0046656">
    <property type="term" value="P:folic acid biosynthetic process"/>
    <property type="evidence" value="ECO:0007669"/>
    <property type="project" value="UniProtKB-KW"/>
</dbReference>
<evidence type="ECO:0000256" key="9">
    <source>
        <dbReference type="ARBA" id="ARBA00022909"/>
    </source>
</evidence>
<feature type="domain" description="7,8-dihydro-6-hydroxymethylpterin-pyrophosphokinase" evidence="13">
    <location>
        <begin position="91"/>
        <end position="102"/>
    </location>
</feature>
<proteinExistence type="inferred from homology"/>
<accession>A0A9D2B4U4</accession>
<evidence type="ECO:0000256" key="10">
    <source>
        <dbReference type="ARBA" id="ARBA00029409"/>
    </source>
</evidence>
<comment type="caution">
    <text evidence="14">The sequence shown here is derived from an EMBL/GenBank/DDBJ whole genome shotgun (WGS) entry which is preliminary data.</text>
</comment>
<organism evidence="14 15">
    <name type="scientific">Candidatus Halomonas stercoripullorum</name>
    <dbReference type="NCBI Taxonomy" id="2838617"/>
    <lineage>
        <taxon>Bacteria</taxon>
        <taxon>Pseudomonadati</taxon>
        <taxon>Pseudomonadota</taxon>
        <taxon>Gammaproteobacteria</taxon>
        <taxon>Oceanospirillales</taxon>
        <taxon>Halomonadaceae</taxon>
        <taxon>Halomonas</taxon>
    </lineage>
</organism>
<comment type="function">
    <text evidence="10">Catalyzes the transfer of pyrophosphate from adenosine triphosphate (ATP) to 6-hydroxymethyl-7,8-dihydropterin, an enzymatic step in folate biosynthesis pathway.</text>
</comment>
<evidence type="ECO:0000256" key="4">
    <source>
        <dbReference type="ARBA" id="ARBA00016218"/>
    </source>
</evidence>
<keyword evidence="9" id="KW-0289">Folate biosynthesis</keyword>
<evidence type="ECO:0000259" key="13">
    <source>
        <dbReference type="PROSITE" id="PS00794"/>
    </source>
</evidence>
<evidence type="ECO:0000313" key="15">
    <source>
        <dbReference type="Proteomes" id="UP000824248"/>
    </source>
</evidence>
<evidence type="ECO:0000256" key="11">
    <source>
        <dbReference type="ARBA" id="ARBA00029766"/>
    </source>
</evidence>
<dbReference type="InterPro" id="IPR035907">
    <property type="entry name" value="Hppk_sf"/>
</dbReference>
<evidence type="ECO:0000256" key="3">
    <source>
        <dbReference type="ARBA" id="ARBA00013253"/>
    </source>
</evidence>
<evidence type="ECO:0000256" key="5">
    <source>
        <dbReference type="ARBA" id="ARBA00022679"/>
    </source>
</evidence>
<dbReference type="EMBL" id="DXFC01000092">
    <property type="protein sequence ID" value="HIX61223.1"/>
    <property type="molecule type" value="Genomic_DNA"/>
</dbReference>
<comment type="similarity">
    <text evidence="2">Belongs to the HPPK family.</text>
</comment>
<keyword evidence="7" id="KW-0418">Kinase</keyword>
<comment type="pathway">
    <text evidence="1">Cofactor biosynthesis; tetrahydrofolate biosynthesis; 2-amino-4-hydroxy-6-hydroxymethyl-7,8-dihydropteridine diphosphate from 7,8-dihydroneopterin triphosphate: step 4/4.</text>
</comment>
<dbReference type="EC" id="2.7.6.3" evidence="3"/>
<reference evidence="14" key="1">
    <citation type="journal article" date="2021" name="PeerJ">
        <title>Extensive microbial diversity within the chicken gut microbiome revealed by metagenomics and culture.</title>
        <authorList>
            <person name="Gilroy R."/>
            <person name="Ravi A."/>
            <person name="Getino M."/>
            <person name="Pursley I."/>
            <person name="Horton D.L."/>
            <person name="Alikhan N.F."/>
            <person name="Baker D."/>
            <person name="Gharbi K."/>
            <person name="Hall N."/>
            <person name="Watson M."/>
            <person name="Adriaenssens E.M."/>
            <person name="Foster-Nyarko E."/>
            <person name="Jarju S."/>
            <person name="Secka A."/>
            <person name="Antonio M."/>
            <person name="Oren A."/>
            <person name="Chaudhuri R.R."/>
            <person name="La Ragione R."/>
            <person name="Hildebrand F."/>
            <person name="Pallen M.J."/>
        </authorList>
    </citation>
    <scope>NUCLEOTIDE SEQUENCE</scope>
    <source>
        <strain evidence="14">1193</strain>
    </source>
</reference>
<keyword evidence="8" id="KW-0067">ATP-binding</keyword>
<dbReference type="PANTHER" id="PTHR43071">
    <property type="entry name" value="2-AMINO-4-HYDROXY-6-HYDROXYMETHYLDIHYDROPTERIDINE PYROPHOSPHOKINASE"/>
    <property type="match status" value="1"/>
</dbReference>
<dbReference type="NCBIfam" id="TIGR01498">
    <property type="entry name" value="folK"/>
    <property type="match status" value="1"/>
</dbReference>
<dbReference type="Proteomes" id="UP000824248">
    <property type="component" value="Unassembled WGS sequence"/>
</dbReference>
<sequence length="166" mass="18538">MTTPYDVYIGIGSNLDDPVAQVRQALAELSRLPLTQYIAASRLYRSRPVGPQNQPDFINAVALLRTRLSPLALLDQLQALEQRHRRVRRQHWGPRTLDLDLLLYGSEKVQLPRLCVPHPELQARAFVVLPMAELAPQLTLPDGAEIATLAMTLADANALEVLPDYT</sequence>
<evidence type="ECO:0000256" key="2">
    <source>
        <dbReference type="ARBA" id="ARBA00005810"/>
    </source>
</evidence>
<dbReference type="GO" id="GO:0016301">
    <property type="term" value="F:kinase activity"/>
    <property type="evidence" value="ECO:0007669"/>
    <property type="project" value="UniProtKB-KW"/>
</dbReference>
<dbReference type="InterPro" id="IPR000550">
    <property type="entry name" value="Hppk"/>
</dbReference>
<dbReference type="SUPFAM" id="SSF55083">
    <property type="entry name" value="6-hydroxymethyl-7,8-dihydropterin pyrophosphokinase, HPPK"/>
    <property type="match status" value="1"/>
</dbReference>
<evidence type="ECO:0000256" key="6">
    <source>
        <dbReference type="ARBA" id="ARBA00022741"/>
    </source>
</evidence>
<name>A0A9D2B4U4_9GAMM</name>
<evidence type="ECO:0000256" key="7">
    <source>
        <dbReference type="ARBA" id="ARBA00022777"/>
    </source>
</evidence>
<dbReference type="CDD" id="cd00483">
    <property type="entry name" value="HPPK"/>
    <property type="match status" value="1"/>
</dbReference>
<evidence type="ECO:0000313" key="14">
    <source>
        <dbReference type="EMBL" id="HIX61223.1"/>
    </source>
</evidence>
<protein>
    <recommendedName>
        <fullName evidence="4">2-amino-4-hydroxy-6-hydroxymethyldihydropteridine pyrophosphokinase</fullName>
        <ecNumber evidence="3">2.7.6.3</ecNumber>
    </recommendedName>
    <alternativeName>
        <fullName evidence="11">6-hydroxymethyl-7,8-dihydropterin pyrophosphokinase</fullName>
    </alternativeName>
    <alternativeName>
        <fullName evidence="12">7,8-dihydro-6-hydroxymethylpterin-pyrophosphokinase</fullName>
    </alternativeName>
</protein>
<dbReference type="PROSITE" id="PS00794">
    <property type="entry name" value="HPPK"/>
    <property type="match status" value="1"/>
</dbReference>
<gene>
    <name evidence="14" type="primary">folK</name>
    <name evidence="14" type="ORF">H9854_03175</name>
</gene>
<dbReference type="AlphaFoldDB" id="A0A9D2B4U4"/>
<keyword evidence="5 14" id="KW-0808">Transferase</keyword>
<dbReference type="GO" id="GO:0003848">
    <property type="term" value="F:2-amino-4-hydroxy-6-hydroxymethyldihydropteridine diphosphokinase activity"/>
    <property type="evidence" value="ECO:0007669"/>
    <property type="project" value="UniProtKB-EC"/>
</dbReference>
<keyword evidence="6" id="KW-0547">Nucleotide-binding</keyword>
<evidence type="ECO:0000256" key="1">
    <source>
        <dbReference type="ARBA" id="ARBA00005051"/>
    </source>
</evidence>
<evidence type="ECO:0000256" key="12">
    <source>
        <dbReference type="ARBA" id="ARBA00033413"/>
    </source>
</evidence>